<reference evidence="4" key="1">
    <citation type="journal article" date="2020" name="ISME J.">
        <title>Gammaproteobacteria mediating utilization of methyl-, sulfur- and petroleum organic compounds in deep ocean hydrothermal plumes.</title>
        <authorList>
            <person name="Zhou Z."/>
            <person name="Liu Y."/>
            <person name="Pan J."/>
            <person name="Cron B.R."/>
            <person name="Toner B.M."/>
            <person name="Anantharaman K."/>
            <person name="Breier J.A."/>
            <person name="Dick G.J."/>
            <person name="Li M."/>
        </authorList>
    </citation>
    <scope>NUCLEOTIDE SEQUENCE</scope>
    <source>
        <strain evidence="4">SZUA-1501</strain>
    </source>
</reference>
<evidence type="ECO:0000313" key="4">
    <source>
        <dbReference type="EMBL" id="HIP98140.1"/>
    </source>
</evidence>
<keyword evidence="1" id="KW-0547">Nucleotide-binding</keyword>
<evidence type="ECO:0000313" key="5">
    <source>
        <dbReference type="Proteomes" id="UP000606463"/>
    </source>
</evidence>
<dbReference type="Pfam" id="PF02597">
    <property type="entry name" value="ThiS"/>
    <property type="match status" value="1"/>
</dbReference>
<sequence length="78" mass="8760">MEVKVLYFAVLRDITEKNGETVKFTGKTTQELRVLLKNKYPKGAKYFDISRFAVNGEYYEGELKEGDVVAIIPPVSGG</sequence>
<dbReference type="Gene3D" id="3.10.20.30">
    <property type="match status" value="1"/>
</dbReference>
<protein>
    <recommendedName>
        <fullName evidence="3">Molybdopterin synthase sulfur carrier subunit</fullName>
    </recommendedName>
</protein>
<comment type="caution">
    <text evidence="4">The sequence shown here is derived from an EMBL/GenBank/DDBJ whole genome shotgun (WGS) entry which is preliminary data.</text>
</comment>
<dbReference type="GO" id="GO:0000166">
    <property type="term" value="F:nucleotide binding"/>
    <property type="evidence" value="ECO:0007669"/>
    <property type="project" value="UniProtKB-KW"/>
</dbReference>
<dbReference type="Proteomes" id="UP000606463">
    <property type="component" value="Unassembled WGS sequence"/>
</dbReference>
<dbReference type="AlphaFoldDB" id="A0A9D1CER0"/>
<dbReference type="InterPro" id="IPR012675">
    <property type="entry name" value="Beta-grasp_dom_sf"/>
</dbReference>
<dbReference type="InterPro" id="IPR010038">
    <property type="entry name" value="MoaD_arc-typ"/>
</dbReference>
<comment type="similarity">
    <text evidence="2">Belongs to the MoaD family.</text>
</comment>
<dbReference type="EMBL" id="DQVE01000021">
    <property type="protein sequence ID" value="HIP98140.1"/>
    <property type="molecule type" value="Genomic_DNA"/>
</dbReference>
<organism evidence="4 5">
    <name type="scientific">Aquifex aeolicus</name>
    <dbReference type="NCBI Taxonomy" id="63363"/>
    <lineage>
        <taxon>Bacteria</taxon>
        <taxon>Pseudomonadati</taxon>
        <taxon>Aquificota</taxon>
        <taxon>Aquificia</taxon>
        <taxon>Aquificales</taxon>
        <taxon>Aquificaceae</taxon>
        <taxon>Aquifex</taxon>
    </lineage>
</organism>
<dbReference type="CDD" id="cd00754">
    <property type="entry name" value="Ubl_MoaD"/>
    <property type="match status" value="1"/>
</dbReference>
<evidence type="ECO:0000256" key="3">
    <source>
        <dbReference type="ARBA" id="ARBA00024247"/>
    </source>
</evidence>
<dbReference type="InterPro" id="IPR003749">
    <property type="entry name" value="ThiS/MoaD-like"/>
</dbReference>
<name>A0A9D1CER0_AQUAO</name>
<dbReference type="PANTHER" id="PTHR33359:SF1">
    <property type="entry name" value="MOLYBDOPTERIN SYNTHASE SULFUR CARRIER SUBUNIT"/>
    <property type="match status" value="1"/>
</dbReference>
<evidence type="ECO:0000256" key="2">
    <source>
        <dbReference type="ARBA" id="ARBA00024200"/>
    </source>
</evidence>
<dbReference type="InterPro" id="IPR044672">
    <property type="entry name" value="MOCS2A"/>
</dbReference>
<dbReference type="GO" id="GO:0006777">
    <property type="term" value="P:Mo-molybdopterin cofactor biosynthetic process"/>
    <property type="evidence" value="ECO:0007669"/>
    <property type="project" value="InterPro"/>
</dbReference>
<dbReference type="PANTHER" id="PTHR33359">
    <property type="entry name" value="MOLYBDOPTERIN SYNTHASE SULFUR CARRIER SUBUNIT"/>
    <property type="match status" value="1"/>
</dbReference>
<accession>A0A9D1CER0</accession>
<dbReference type="InterPro" id="IPR016155">
    <property type="entry name" value="Mopterin_synth/thiamin_S_b"/>
</dbReference>
<dbReference type="NCBIfam" id="TIGR01687">
    <property type="entry name" value="moaD_arch"/>
    <property type="match status" value="1"/>
</dbReference>
<gene>
    <name evidence="4" type="ORF">EYH37_02075</name>
</gene>
<dbReference type="GO" id="GO:1990133">
    <property type="term" value="C:molybdopterin adenylyltransferase complex"/>
    <property type="evidence" value="ECO:0007669"/>
    <property type="project" value="TreeGrafter"/>
</dbReference>
<proteinExistence type="inferred from homology"/>
<dbReference type="SUPFAM" id="SSF54285">
    <property type="entry name" value="MoaD/ThiS"/>
    <property type="match status" value="1"/>
</dbReference>
<evidence type="ECO:0000256" key="1">
    <source>
        <dbReference type="ARBA" id="ARBA00022741"/>
    </source>
</evidence>